<organism evidence="1 2">
    <name type="scientific">Candidatus Thiothrix phosphatis</name>
    <dbReference type="NCBI Taxonomy" id="3112415"/>
    <lineage>
        <taxon>Bacteria</taxon>
        <taxon>Pseudomonadati</taxon>
        <taxon>Pseudomonadota</taxon>
        <taxon>Gammaproteobacteria</taxon>
        <taxon>Thiotrichales</taxon>
        <taxon>Thiotrichaceae</taxon>
        <taxon>Thiothrix</taxon>
    </lineage>
</organism>
<comment type="caution">
    <text evidence="1">The sequence shown here is derived from an EMBL/GenBank/DDBJ whole genome shotgun (WGS) entry which is preliminary data.</text>
</comment>
<name>A0ABU6CX61_9GAMM</name>
<reference evidence="2" key="1">
    <citation type="submission" date="2023-07" db="EMBL/GenBank/DDBJ databases">
        <title>The carbon used by Thiothrix.</title>
        <authorList>
            <person name="Chen L."/>
        </authorList>
    </citation>
    <scope>NUCLEOTIDE SEQUENCE [LARGE SCALE GENOMIC DNA]</scope>
</reference>
<dbReference type="RefSeq" id="WP_324694052.1">
    <property type="nucleotide sequence ID" value="NZ_JAYMYJ010000052.1"/>
</dbReference>
<evidence type="ECO:0000313" key="2">
    <source>
        <dbReference type="Proteomes" id="UP001308005"/>
    </source>
</evidence>
<protein>
    <submittedName>
        <fullName evidence="1">Uncharacterized protein</fullName>
    </submittedName>
</protein>
<evidence type="ECO:0000313" key="1">
    <source>
        <dbReference type="EMBL" id="MEB4590688.1"/>
    </source>
</evidence>
<proteinExistence type="predicted"/>
<accession>A0ABU6CX61</accession>
<keyword evidence="2" id="KW-1185">Reference proteome</keyword>
<dbReference type="EMBL" id="JAYMYJ010000052">
    <property type="protein sequence ID" value="MEB4590688.1"/>
    <property type="molecule type" value="Genomic_DNA"/>
</dbReference>
<gene>
    <name evidence="1" type="ORF">VSS37_06835</name>
</gene>
<reference evidence="1 2" key="2">
    <citation type="submission" date="2024-01" db="EMBL/GenBank/DDBJ databases">
        <authorList>
            <person name="Xie X."/>
        </authorList>
    </citation>
    <scope>NUCLEOTIDE SEQUENCE [LARGE SCALE GENOMIC DNA]</scope>
    <source>
        <strain evidence="1">SCUT-1</strain>
    </source>
</reference>
<dbReference type="Proteomes" id="UP001308005">
    <property type="component" value="Unassembled WGS sequence"/>
</dbReference>
<sequence length="71" mass="7670">MKYFGYFDAGGLMPSPPVYANVSGTLATTIFISGNQSGTDNVAINFPHGSSGERLPMGSWPRRVSVFRQNN</sequence>